<organism evidence="1">
    <name type="scientific">Rhizophora mucronata</name>
    <name type="common">Asiatic mangrove</name>
    <dbReference type="NCBI Taxonomy" id="61149"/>
    <lineage>
        <taxon>Eukaryota</taxon>
        <taxon>Viridiplantae</taxon>
        <taxon>Streptophyta</taxon>
        <taxon>Embryophyta</taxon>
        <taxon>Tracheophyta</taxon>
        <taxon>Spermatophyta</taxon>
        <taxon>Magnoliopsida</taxon>
        <taxon>eudicotyledons</taxon>
        <taxon>Gunneridae</taxon>
        <taxon>Pentapetalae</taxon>
        <taxon>rosids</taxon>
        <taxon>fabids</taxon>
        <taxon>Malpighiales</taxon>
        <taxon>Rhizophoraceae</taxon>
        <taxon>Rhizophora</taxon>
    </lineage>
</organism>
<dbReference type="AlphaFoldDB" id="A0A2P2PUI3"/>
<name>A0A2P2PUI3_RHIMU</name>
<protein>
    <submittedName>
        <fullName evidence="1">Uncharacterized protein</fullName>
    </submittedName>
</protein>
<dbReference type="EMBL" id="GGEC01077923">
    <property type="protein sequence ID" value="MBX58407.1"/>
    <property type="molecule type" value="Transcribed_RNA"/>
</dbReference>
<proteinExistence type="predicted"/>
<reference evidence="1" key="1">
    <citation type="submission" date="2018-02" db="EMBL/GenBank/DDBJ databases">
        <title>Rhizophora mucronata_Transcriptome.</title>
        <authorList>
            <person name="Meera S.P."/>
            <person name="Sreeshan A."/>
            <person name="Augustine A."/>
        </authorList>
    </citation>
    <scope>NUCLEOTIDE SEQUENCE</scope>
    <source>
        <tissue evidence="1">Leaf</tissue>
    </source>
</reference>
<evidence type="ECO:0000313" key="1">
    <source>
        <dbReference type="EMBL" id="MBX58407.1"/>
    </source>
</evidence>
<accession>A0A2P2PUI3</accession>
<sequence>MVKGDPDAFVLINFSNSTF</sequence>